<dbReference type="EMBL" id="JAGSXJ010000003">
    <property type="protein sequence ID" value="KAH6694059.1"/>
    <property type="molecule type" value="Genomic_DNA"/>
</dbReference>
<feature type="compositionally biased region" description="Low complexity" evidence="3">
    <location>
        <begin position="34"/>
        <end position="55"/>
    </location>
</feature>
<keyword evidence="2" id="KW-0175">Coiled coil</keyword>
<evidence type="ECO:0000313" key="5">
    <source>
        <dbReference type="EMBL" id="KAH6694059.1"/>
    </source>
</evidence>
<dbReference type="AlphaFoldDB" id="A0A9P9AGV8"/>
<feature type="coiled-coil region" evidence="2">
    <location>
        <begin position="81"/>
        <end position="108"/>
    </location>
</feature>
<accession>A0A9P9AGV8</accession>
<feature type="non-terminal residue" evidence="5">
    <location>
        <position position="873"/>
    </location>
</feature>
<dbReference type="InterPro" id="IPR031359">
    <property type="entry name" value="NACHT_N"/>
</dbReference>
<evidence type="ECO:0000256" key="2">
    <source>
        <dbReference type="SAM" id="Coils"/>
    </source>
</evidence>
<comment type="caution">
    <text evidence="5">The sequence shown here is derived from an EMBL/GenBank/DDBJ whole genome shotgun (WGS) entry which is preliminary data.</text>
</comment>
<dbReference type="OrthoDB" id="538223at2759"/>
<evidence type="ECO:0000313" key="6">
    <source>
        <dbReference type="Proteomes" id="UP000770015"/>
    </source>
</evidence>
<protein>
    <submittedName>
        <fullName evidence="5">NACHT domain-containing protein</fullName>
    </submittedName>
</protein>
<keyword evidence="1" id="KW-0677">Repeat</keyword>
<feature type="region of interest" description="Disordered" evidence="3">
    <location>
        <begin position="1"/>
        <end position="60"/>
    </location>
</feature>
<dbReference type="PANTHER" id="PTHR10039:SF17">
    <property type="entry name" value="FUNGAL STAND N-TERMINAL GOODBYE DOMAIN-CONTAINING PROTEIN-RELATED"/>
    <property type="match status" value="1"/>
</dbReference>
<dbReference type="InterPro" id="IPR056884">
    <property type="entry name" value="NPHP3-like_N"/>
</dbReference>
<dbReference type="Pfam" id="PF24883">
    <property type="entry name" value="NPHP3_N"/>
    <property type="match status" value="1"/>
</dbReference>
<dbReference type="InterPro" id="IPR007111">
    <property type="entry name" value="NACHT_NTPase"/>
</dbReference>
<gene>
    <name evidence="5" type="ORF">F5X68DRAFT_148524</name>
</gene>
<name>A0A9P9AGV8_9PEZI</name>
<reference evidence="5" key="1">
    <citation type="journal article" date="2021" name="Nat. Commun.">
        <title>Genetic determinants of endophytism in the Arabidopsis root mycobiome.</title>
        <authorList>
            <person name="Mesny F."/>
            <person name="Miyauchi S."/>
            <person name="Thiergart T."/>
            <person name="Pickel B."/>
            <person name="Atanasova L."/>
            <person name="Karlsson M."/>
            <person name="Huettel B."/>
            <person name="Barry K.W."/>
            <person name="Haridas S."/>
            <person name="Chen C."/>
            <person name="Bauer D."/>
            <person name="Andreopoulos W."/>
            <person name="Pangilinan J."/>
            <person name="LaButti K."/>
            <person name="Riley R."/>
            <person name="Lipzen A."/>
            <person name="Clum A."/>
            <person name="Drula E."/>
            <person name="Henrissat B."/>
            <person name="Kohler A."/>
            <person name="Grigoriev I.V."/>
            <person name="Martin F.M."/>
            <person name="Hacquard S."/>
        </authorList>
    </citation>
    <scope>NUCLEOTIDE SEQUENCE</scope>
    <source>
        <strain evidence="5">MPI-SDFR-AT-0117</strain>
    </source>
</reference>
<evidence type="ECO:0000256" key="1">
    <source>
        <dbReference type="ARBA" id="ARBA00022737"/>
    </source>
</evidence>
<evidence type="ECO:0000256" key="3">
    <source>
        <dbReference type="SAM" id="MobiDB-lite"/>
    </source>
</evidence>
<evidence type="ECO:0000259" key="4">
    <source>
        <dbReference type="PROSITE" id="PS50837"/>
    </source>
</evidence>
<sequence>MGRFTQSLARRFKGSSRPESPVQAASPAPPPPTATLKPSAESPAETSSPKSSAPEISAPNLQGRLWNQAYDGVKADEPKIVEAYERLLSELQNDADSALASDKHAERERQMEQLVEIGLQRTEKAAALAEKVGDGLQTVMTVKGLVSSAVQVAPAAAVAWVGVCFALEVLSNSFTEASTNRTGLAYVVSRMDWYWNLVDLLLDSGAKTELAGLRGRLEVHIIKLYQELLLYQMKSVCLFHQNQGVLLLKNSIKLDDWKGQLDEIKVAEAALLEDSKQYNSQRVHKHLQDLAHIAEGQRDKLELMTSAIQDQTSRQEQMYQDEKDSQCLHALCETDPRLDKARIQDNKGGLLRDSYTWVLDNPDFKEWRTNPDHGLLWIRGDPGKGKTMLLCGILDELEKDSTSRQAYFFCQETNRNLNNATAVLRGLIFSLVCQQPKLISYVRKEYDPVGQKLFEGSNVWEAMSKILTAILSDTSLGSTVLIVDALDECSEGRAKLLKLITAQSVSARIKWVVSSRNWVDIQEQLNIAGQKVTLHLELNAKSISAAVKAYIRDKVGELARLKEYDEETRATVEQTFVDKADNTFLWVALAFQELAAPDVQSWEASDILQTLPLGLQPLYQRMMEHIEQSRHKKLCRDILAAVSVVYRPISLLELISVVESLARFTNNLLALEKLISCCGSFLTLQGNVIAFVHQSAKDFLLSEGTIDQILPCGIQHQHRTIFSTAVKALSETLRRDLYQLKNPGASIDASLPSPDPLTPLWYACAYWVDHLQDADITADLTQQHLHDDSTVHDFLRSKYLYWLEAACFSRDISGAILALQKVETVLTQITSSPQLSALVRDALRFVHWCRRGIESTPLQLYASALLFCPRRSV</sequence>
<dbReference type="PANTHER" id="PTHR10039">
    <property type="entry name" value="AMELOGENIN"/>
    <property type="match status" value="1"/>
</dbReference>
<dbReference type="PROSITE" id="PS50837">
    <property type="entry name" value="NACHT"/>
    <property type="match status" value="1"/>
</dbReference>
<feature type="domain" description="NACHT" evidence="4">
    <location>
        <begin position="374"/>
        <end position="516"/>
    </location>
</feature>
<dbReference type="InterPro" id="IPR027417">
    <property type="entry name" value="P-loop_NTPase"/>
</dbReference>
<dbReference type="Pfam" id="PF17100">
    <property type="entry name" value="NACHT_N"/>
    <property type="match status" value="1"/>
</dbReference>
<proteinExistence type="predicted"/>
<dbReference type="SUPFAM" id="SSF52540">
    <property type="entry name" value="P-loop containing nucleoside triphosphate hydrolases"/>
    <property type="match status" value="1"/>
</dbReference>
<keyword evidence="6" id="KW-1185">Reference proteome</keyword>
<organism evidence="5 6">
    <name type="scientific">Plectosphaerella plurivora</name>
    <dbReference type="NCBI Taxonomy" id="936078"/>
    <lineage>
        <taxon>Eukaryota</taxon>
        <taxon>Fungi</taxon>
        <taxon>Dikarya</taxon>
        <taxon>Ascomycota</taxon>
        <taxon>Pezizomycotina</taxon>
        <taxon>Sordariomycetes</taxon>
        <taxon>Hypocreomycetidae</taxon>
        <taxon>Glomerellales</taxon>
        <taxon>Plectosphaerellaceae</taxon>
        <taxon>Plectosphaerella</taxon>
    </lineage>
</organism>
<dbReference type="Proteomes" id="UP000770015">
    <property type="component" value="Unassembled WGS sequence"/>
</dbReference>
<dbReference type="Gene3D" id="3.40.50.300">
    <property type="entry name" value="P-loop containing nucleotide triphosphate hydrolases"/>
    <property type="match status" value="1"/>
</dbReference>